<dbReference type="EMBL" id="JADWYS010000001">
    <property type="protein sequence ID" value="MBG9388035.1"/>
    <property type="molecule type" value="Genomic_DNA"/>
</dbReference>
<dbReference type="GO" id="GO:0003700">
    <property type="term" value="F:DNA-binding transcription factor activity"/>
    <property type="evidence" value="ECO:0007669"/>
    <property type="project" value="TreeGrafter"/>
</dbReference>
<dbReference type="PANTHER" id="PTHR30055">
    <property type="entry name" value="HTH-TYPE TRANSCRIPTIONAL REGULATOR RUTR"/>
    <property type="match status" value="1"/>
</dbReference>
<feature type="DNA-binding region" description="H-T-H motif" evidence="4">
    <location>
        <begin position="58"/>
        <end position="77"/>
    </location>
</feature>
<dbReference type="Proteomes" id="UP000651050">
    <property type="component" value="Unassembled WGS sequence"/>
</dbReference>
<evidence type="ECO:0000256" key="2">
    <source>
        <dbReference type="ARBA" id="ARBA00023125"/>
    </source>
</evidence>
<dbReference type="PRINTS" id="PR00455">
    <property type="entry name" value="HTHTETR"/>
</dbReference>
<dbReference type="Pfam" id="PF17932">
    <property type="entry name" value="TetR_C_24"/>
    <property type="match status" value="1"/>
</dbReference>
<evidence type="ECO:0000256" key="1">
    <source>
        <dbReference type="ARBA" id="ARBA00023015"/>
    </source>
</evidence>
<evidence type="ECO:0000256" key="3">
    <source>
        <dbReference type="ARBA" id="ARBA00023163"/>
    </source>
</evidence>
<comment type="caution">
    <text evidence="6">The sequence shown here is derived from an EMBL/GenBank/DDBJ whole genome shotgun (WGS) entry which is preliminary data.</text>
</comment>
<evidence type="ECO:0000256" key="4">
    <source>
        <dbReference type="PROSITE-ProRule" id="PRU00335"/>
    </source>
</evidence>
<evidence type="ECO:0000259" key="5">
    <source>
        <dbReference type="PROSITE" id="PS50977"/>
    </source>
</evidence>
<dbReference type="Gene3D" id="1.10.10.60">
    <property type="entry name" value="Homeodomain-like"/>
    <property type="match status" value="1"/>
</dbReference>
<feature type="domain" description="HTH tetR-type" evidence="5">
    <location>
        <begin position="35"/>
        <end position="95"/>
    </location>
</feature>
<dbReference type="AlphaFoldDB" id="A0A931H3Y4"/>
<proteinExistence type="predicted"/>
<keyword evidence="2 4" id="KW-0238">DNA-binding</keyword>
<sequence length="225" mass="24997">MPKKPTPPTKIEQTTAAGRDAMLSDVPDGELRKSDNTRMRILNAAAYVLSQEGYAGTKLADIARRADLRISTLYYYFASREELVVAVLLTGSTQVRKHTEAALAALAPGIAPIDRLAVAVESHLRYVLEISHYTEAAVRNAGQMPEHLRAEVEKEQARYGKIWQKLVDDAVMGKDYPSPNERRALRLLILGALNWTVEWWTPSRASVDEVVSAALKMTRRALGAR</sequence>
<reference evidence="6" key="1">
    <citation type="submission" date="2020-11" db="EMBL/GenBank/DDBJ databases">
        <title>Bacterial whole genome sequence for Caenimonas sp. DR4.4.</title>
        <authorList>
            <person name="Le V."/>
            <person name="Ko S.-R."/>
            <person name="Ahn C.-Y."/>
            <person name="Oh H.-M."/>
        </authorList>
    </citation>
    <scope>NUCLEOTIDE SEQUENCE</scope>
    <source>
        <strain evidence="6">DR4.4</strain>
    </source>
</reference>
<keyword evidence="7" id="KW-1185">Reference proteome</keyword>
<dbReference type="InterPro" id="IPR001647">
    <property type="entry name" value="HTH_TetR"/>
</dbReference>
<dbReference type="PROSITE" id="PS50977">
    <property type="entry name" value="HTH_TETR_2"/>
    <property type="match status" value="1"/>
</dbReference>
<dbReference type="PANTHER" id="PTHR30055:SF234">
    <property type="entry name" value="HTH-TYPE TRANSCRIPTIONAL REGULATOR BETI"/>
    <property type="match status" value="1"/>
</dbReference>
<organism evidence="6 7">
    <name type="scientific">Caenimonas aquaedulcis</name>
    <dbReference type="NCBI Taxonomy" id="2793270"/>
    <lineage>
        <taxon>Bacteria</taxon>
        <taxon>Pseudomonadati</taxon>
        <taxon>Pseudomonadota</taxon>
        <taxon>Betaproteobacteria</taxon>
        <taxon>Burkholderiales</taxon>
        <taxon>Comamonadaceae</taxon>
        <taxon>Caenimonas</taxon>
    </lineage>
</organism>
<dbReference type="InterPro" id="IPR041490">
    <property type="entry name" value="KstR2_TetR_C"/>
</dbReference>
<evidence type="ECO:0000313" key="7">
    <source>
        <dbReference type="Proteomes" id="UP000651050"/>
    </source>
</evidence>
<dbReference type="InterPro" id="IPR009057">
    <property type="entry name" value="Homeodomain-like_sf"/>
</dbReference>
<dbReference type="RefSeq" id="WP_196985914.1">
    <property type="nucleotide sequence ID" value="NZ_JADWYS010000001.1"/>
</dbReference>
<name>A0A931H3Y4_9BURK</name>
<dbReference type="GO" id="GO:0000976">
    <property type="term" value="F:transcription cis-regulatory region binding"/>
    <property type="evidence" value="ECO:0007669"/>
    <property type="project" value="TreeGrafter"/>
</dbReference>
<protein>
    <submittedName>
        <fullName evidence="6">TetR/AcrR family transcriptional regulator</fullName>
    </submittedName>
</protein>
<keyword evidence="1" id="KW-0805">Transcription regulation</keyword>
<dbReference type="SUPFAM" id="SSF46689">
    <property type="entry name" value="Homeodomain-like"/>
    <property type="match status" value="1"/>
</dbReference>
<gene>
    <name evidence="6" type="ORF">I5803_08385</name>
</gene>
<dbReference type="Gene3D" id="1.10.357.10">
    <property type="entry name" value="Tetracycline Repressor, domain 2"/>
    <property type="match status" value="1"/>
</dbReference>
<dbReference type="InterPro" id="IPR036271">
    <property type="entry name" value="Tet_transcr_reg_TetR-rel_C_sf"/>
</dbReference>
<keyword evidence="3" id="KW-0804">Transcription</keyword>
<dbReference type="SUPFAM" id="SSF48498">
    <property type="entry name" value="Tetracyclin repressor-like, C-terminal domain"/>
    <property type="match status" value="1"/>
</dbReference>
<accession>A0A931H3Y4</accession>
<evidence type="ECO:0000313" key="6">
    <source>
        <dbReference type="EMBL" id="MBG9388035.1"/>
    </source>
</evidence>
<dbReference type="InterPro" id="IPR050109">
    <property type="entry name" value="HTH-type_TetR-like_transc_reg"/>
</dbReference>
<dbReference type="Pfam" id="PF00440">
    <property type="entry name" value="TetR_N"/>
    <property type="match status" value="1"/>
</dbReference>